<dbReference type="Proteomes" id="UP000541558">
    <property type="component" value="Unassembled WGS sequence"/>
</dbReference>
<evidence type="ECO:0000313" key="2">
    <source>
        <dbReference type="EMBL" id="KAF5319101.1"/>
    </source>
</evidence>
<reference evidence="2 3" key="1">
    <citation type="journal article" date="2020" name="ISME J.">
        <title>Uncovering the hidden diversity of litter-decomposition mechanisms in mushroom-forming fungi.</title>
        <authorList>
            <person name="Floudas D."/>
            <person name="Bentzer J."/>
            <person name="Ahren D."/>
            <person name="Johansson T."/>
            <person name="Persson P."/>
            <person name="Tunlid A."/>
        </authorList>
    </citation>
    <scope>NUCLEOTIDE SEQUENCE [LARGE SCALE GENOMIC DNA]</scope>
    <source>
        <strain evidence="2 3">CBS 175.51</strain>
    </source>
</reference>
<dbReference type="EMBL" id="JAACJK010000174">
    <property type="protein sequence ID" value="KAF5319101.1"/>
    <property type="molecule type" value="Genomic_DNA"/>
</dbReference>
<organism evidence="2 3">
    <name type="scientific">Ephemerocybe angulata</name>
    <dbReference type="NCBI Taxonomy" id="980116"/>
    <lineage>
        <taxon>Eukaryota</taxon>
        <taxon>Fungi</taxon>
        <taxon>Dikarya</taxon>
        <taxon>Basidiomycota</taxon>
        <taxon>Agaricomycotina</taxon>
        <taxon>Agaricomycetes</taxon>
        <taxon>Agaricomycetidae</taxon>
        <taxon>Agaricales</taxon>
        <taxon>Agaricineae</taxon>
        <taxon>Psathyrellaceae</taxon>
        <taxon>Ephemerocybe</taxon>
    </lineage>
</organism>
<feature type="compositionally biased region" description="Low complexity" evidence="1">
    <location>
        <begin position="228"/>
        <end position="244"/>
    </location>
</feature>
<evidence type="ECO:0000313" key="3">
    <source>
        <dbReference type="Proteomes" id="UP000541558"/>
    </source>
</evidence>
<keyword evidence="3" id="KW-1185">Reference proteome</keyword>
<gene>
    <name evidence="2" type="ORF">D9611_014117</name>
</gene>
<feature type="compositionally biased region" description="Basic and acidic residues" evidence="1">
    <location>
        <begin position="156"/>
        <end position="171"/>
    </location>
</feature>
<dbReference type="AlphaFoldDB" id="A0A8H5B9E6"/>
<comment type="caution">
    <text evidence="2">The sequence shown here is derived from an EMBL/GenBank/DDBJ whole genome shotgun (WGS) entry which is preliminary data.</text>
</comment>
<dbReference type="OrthoDB" id="2668396at2759"/>
<protein>
    <submittedName>
        <fullName evidence="2">Uncharacterized protein</fullName>
    </submittedName>
</protein>
<feature type="region of interest" description="Disordered" evidence="1">
    <location>
        <begin position="223"/>
        <end position="292"/>
    </location>
</feature>
<proteinExistence type="predicted"/>
<sequence length="332" mass="35065">MAASSSSHYIRTIHTSFTAAHSHSNPWARTPSFSLSPSLSPSPSSFAPSYPQHQHQQQQQHQKYTAQPASGAGGRRRAYAFRVAPQPQRPGTSYKFDPFADEPTAPVPSIAHLASLSAPPTPRLAAASLPPPAAPYPHYAHAAPHPAQRARQSGVRPEEDAPAARDEGGADARTHNRDLALHLLSLPSPSTTSPIPRGRALNYEFEEYDYDSTNGGHGGLIVTGLRRPSPSSPSLSSAALSSAAHGTGTGRESASMIQPRAQAMQPVRAAVRTPSPPAAPAPGPRGLNDKDAKAKLVAGILLNRIHAGGRRARRVPSPSEGGRVYVPNESDE</sequence>
<feature type="compositionally biased region" description="Low complexity" evidence="1">
    <location>
        <begin position="136"/>
        <end position="152"/>
    </location>
</feature>
<evidence type="ECO:0000256" key="1">
    <source>
        <dbReference type="SAM" id="MobiDB-lite"/>
    </source>
</evidence>
<feature type="region of interest" description="Disordered" evidence="1">
    <location>
        <begin position="20"/>
        <end position="75"/>
    </location>
</feature>
<feature type="compositionally biased region" description="Pro residues" evidence="1">
    <location>
        <begin position="274"/>
        <end position="283"/>
    </location>
</feature>
<feature type="region of interest" description="Disordered" evidence="1">
    <location>
        <begin position="307"/>
        <end position="332"/>
    </location>
</feature>
<feature type="region of interest" description="Disordered" evidence="1">
    <location>
        <begin position="121"/>
        <end position="171"/>
    </location>
</feature>
<feature type="compositionally biased region" description="Low complexity" evidence="1">
    <location>
        <begin position="31"/>
        <end position="70"/>
    </location>
</feature>
<accession>A0A8H5B9E6</accession>
<name>A0A8H5B9E6_9AGAR</name>